<evidence type="ECO:0000256" key="6">
    <source>
        <dbReference type="ARBA" id="ARBA00023136"/>
    </source>
</evidence>
<keyword evidence="3" id="KW-0812">Transmembrane</keyword>
<dbReference type="GO" id="GO:0016020">
    <property type="term" value="C:membrane"/>
    <property type="evidence" value="ECO:0007669"/>
    <property type="project" value="InterPro"/>
</dbReference>
<name>A0A7X0NFY8_9GAMM</name>
<accession>A0A7X0NFY8</accession>
<evidence type="ECO:0000313" key="8">
    <source>
        <dbReference type="EMBL" id="MBB6542757.1"/>
    </source>
</evidence>
<reference evidence="8 9" key="1">
    <citation type="submission" date="2020-08" db="EMBL/GenBank/DDBJ databases">
        <title>Genomic Encyclopedia of Type Strains, Phase IV (KMG-IV): sequencing the most valuable type-strain genomes for metagenomic binning, comparative biology and taxonomic classification.</title>
        <authorList>
            <person name="Goeker M."/>
        </authorList>
    </citation>
    <scope>NUCLEOTIDE SEQUENCE [LARGE SCALE GENOMIC DNA]</scope>
    <source>
        <strain evidence="8 9">DSM 26287</strain>
    </source>
</reference>
<evidence type="ECO:0000256" key="3">
    <source>
        <dbReference type="ARBA" id="ARBA00022692"/>
    </source>
</evidence>
<gene>
    <name evidence="8" type="ORF">HNQ55_001257</name>
</gene>
<evidence type="ECO:0000256" key="2">
    <source>
        <dbReference type="ARBA" id="ARBA00022679"/>
    </source>
</evidence>
<keyword evidence="7" id="KW-0325">Glycoprotein</keyword>
<dbReference type="Proteomes" id="UP000537141">
    <property type="component" value="Unassembled WGS sequence"/>
</dbReference>
<dbReference type="PANTHER" id="PTHR12137:SF54">
    <property type="entry name" value="CARBOHYDRATE SULFOTRANSFERASE"/>
    <property type="match status" value="1"/>
</dbReference>
<dbReference type="EMBL" id="JACHHU010000007">
    <property type="protein sequence ID" value="MBB6542757.1"/>
    <property type="molecule type" value="Genomic_DNA"/>
</dbReference>
<sequence length="238" mass="28272">MISHRHQCVFIHIPKAAGQSIESVFVKANNLTWAERAPLLLKPNTNKLLGPPRLAHLKASEYVDCGHISAALFQQYFKFTFVRNPWARLVSEFNYRQQHGDVRYQCSFKKFLFERFPTAELDDYLNAKDYYRHVISQWQFIYDENDNCLVDFVGKFENLQQDFDYVQNQLGLPKVPLPHKNITHGKTARFKQSVFSLISKNKAKSHYSYYYDQESMNYVKTLYEKDIILFNYHFEDQK</sequence>
<dbReference type="PANTHER" id="PTHR12137">
    <property type="entry name" value="CARBOHYDRATE SULFOTRANSFERASE"/>
    <property type="match status" value="1"/>
</dbReference>
<evidence type="ECO:0000256" key="4">
    <source>
        <dbReference type="ARBA" id="ARBA00022989"/>
    </source>
</evidence>
<keyword evidence="6" id="KW-0472">Membrane</keyword>
<keyword evidence="2" id="KW-0808">Transferase</keyword>
<keyword evidence="9" id="KW-1185">Reference proteome</keyword>
<evidence type="ECO:0000256" key="5">
    <source>
        <dbReference type="ARBA" id="ARBA00023034"/>
    </source>
</evidence>
<dbReference type="InterPro" id="IPR027417">
    <property type="entry name" value="P-loop_NTPase"/>
</dbReference>
<evidence type="ECO:0000256" key="7">
    <source>
        <dbReference type="ARBA" id="ARBA00023180"/>
    </source>
</evidence>
<comment type="subcellular location">
    <subcellularLocation>
        <location evidence="1">Golgi apparatus membrane</location>
        <topology evidence="1">Single-pass type II membrane protein</topology>
    </subcellularLocation>
</comment>
<protein>
    <recommendedName>
        <fullName evidence="10">Sulfotransferase family protein</fullName>
    </recommendedName>
</protein>
<keyword evidence="5" id="KW-0333">Golgi apparatus</keyword>
<dbReference type="GO" id="GO:0008146">
    <property type="term" value="F:sulfotransferase activity"/>
    <property type="evidence" value="ECO:0007669"/>
    <property type="project" value="InterPro"/>
</dbReference>
<keyword evidence="4" id="KW-1133">Transmembrane helix</keyword>
<evidence type="ECO:0000313" key="9">
    <source>
        <dbReference type="Proteomes" id="UP000537141"/>
    </source>
</evidence>
<dbReference type="Pfam" id="PF03567">
    <property type="entry name" value="Sulfotransfer_2"/>
    <property type="match status" value="1"/>
</dbReference>
<dbReference type="InterPro" id="IPR005331">
    <property type="entry name" value="Sulfotransferase"/>
</dbReference>
<evidence type="ECO:0000256" key="1">
    <source>
        <dbReference type="ARBA" id="ARBA00004323"/>
    </source>
</evidence>
<dbReference type="Gene3D" id="3.40.50.300">
    <property type="entry name" value="P-loop containing nucleotide triphosphate hydrolases"/>
    <property type="match status" value="1"/>
</dbReference>
<evidence type="ECO:0008006" key="10">
    <source>
        <dbReference type="Google" id="ProtNLM"/>
    </source>
</evidence>
<dbReference type="AlphaFoldDB" id="A0A7X0NFY8"/>
<proteinExistence type="predicted"/>
<dbReference type="SUPFAM" id="SSF52540">
    <property type="entry name" value="P-loop containing nucleoside triphosphate hydrolases"/>
    <property type="match status" value="1"/>
</dbReference>
<dbReference type="RefSeq" id="WP_184423568.1">
    <property type="nucleotide sequence ID" value="NZ_AP027362.1"/>
</dbReference>
<comment type="caution">
    <text evidence="8">The sequence shown here is derived from an EMBL/GenBank/DDBJ whole genome shotgun (WGS) entry which is preliminary data.</text>
</comment>
<dbReference type="GO" id="GO:0016051">
    <property type="term" value="P:carbohydrate biosynthetic process"/>
    <property type="evidence" value="ECO:0007669"/>
    <property type="project" value="InterPro"/>
</dbReference>
<organism evidence="8 9">
    <name type="scientific">Thalassotalea piscium</name>
    <dbReference type="NCBI Taxonomy" id="1230533"/>
    <lineage>
        <taxon>Bacteria</taxon>
        <taxon>Pseudomonadati</taxon>
        <taxon>Pseudomonadota</taxon>
        <taxon>Gammaproteobacteria</taxon>
        <taxon>Alteromonadales</taxon>
        <taxon>Colwelliaceae</taxon>
        <taxon>Thalassotalea</taxon>
    </lineage>
</organism>
<dbReference type="InterPro" id="IPR018011">
    <property type="entry name" value="Carb_sulfotrans_8-10"/>
</dbReference>